<feature type="region of interest" description="Disordered" evidence="1">
    <location>
        <begin position="41"/>
        <end position="78"/>
    </location>
</feature>
<organism evidence="2 3">
    <name type="scientific">Achromobacter denitrificans</name>
    <name type="common">Alcaligenes denitrificans</name>
    <dbReference type="NCBI Taxonomy" id="32002"/>
    <lineage>
        <taxon>Bacteria</taxon>
        <taxon>Pseudomonadati</taxon>
        <taxon>Pseudomonadota</taxon>
        <taxon>Betaproteobacteria</taxon>
        <taxon>Burkholderiales</taxon>
        <taxon>Alcaligenaceae</taxon>
        <taxon>Achromobacter</taxon>
    </lineage>
</organism>
<dbReference type="RefSeq" id="WP_175179298.1">
    <property type="nucleotide sequence ID" value="NZ_CADIKP010000016.1"/>
</dbReference>
<dbReference type="EMBL" id="CP154792">
    <property type="protein sequence ID" value="XAN17175.1"/>
    <property type="molecule type" value="Genomic_DNA"/>
</dbReference>
<protein>
    <submittedName>
        <fullName evidence="2">Uncharacterized protein</fullName>
    </submittedName>
</protein>
<evidence type="ECO:0000313" key="2">
    <source>
        <dbReference type="EMBL" id="XAN17175.1"/>
    </source>
</evidence>
<name>A0ABZ3G576_ACHDE</name>
<proteinExistence type="predicted"/>
<sequence length="78" mass="8349">MSYIARKGFLNGSVYQRRGQPIDVSGERARELLRLGLIAEAGDRAAPEPQNKMAPAPSNQAKASVGRKPVATKADGKE</sequence>
<dbReference type="Proteomes" id="UP001446337">
    <property type="component" value="Chromosome"/>
</dbReference>
<accession>A0ABZ3G576</accession>
<evidence type="ECO:0000313" key="3">
    <source>
        <dbReference type="Proteomes" id="UP001446337"/>
    </source>
</evidence>
<gene>
    <name evidence="2" type="ORF">AAIK43_03870</name>
</gene>
<keyword evidence="3" id="KW-1185">Reference proteome</keyword>
<evidence type="ECO:0000256" key="1">
    <source>
        <dbReference type="SAM" id="MobiDB-lite"/>
    </source>
</evidence>
<reference evidence="2 3" key="1">
    <citation type="submission" date="2024-05" db="EMBL/GenBank/DDBJ databases">
        <title>Achromobacter denitrificans. BP1, complete genome.</title>
        <authorList>
            <person name="Zhang B."/>
        </authorList>
    </citation>
    <scope>NUCLEOTIDE SEQUENCE [LARGE SCALE GENOMIC DNA]</scope>
    <source>
        <strain evidence="2 3">BP1</strain>
    </source>
</reference>